<dbReference type="Gene3D" id="3.40.1350.10">
    <property type="match status" value="1"/>
</dbReference>
<dbReference type="InterPro" id="IPR052906">
    <property type="entry name" value="Type_IV_Methyl-Rstrct_Enzyme"/>
</dbReference>
<dbReference type="RefSeq" id="WP_093026445.1">
    <property type="nucleotide sequence ID" value="NZ_FPBK01000020.1"/>
</dbReference>
<dbReference type="Proteomes" id="UP000199138">
    <property type="component" value="Unassembled WGS sequence"/>
</dbReference>
<dbReference type="STRING" id="1224947.SAMN05216480_12017"/>
<dbReference type="SUPFAM" id="SSF52980">
    <property type="entry name" value="Restriction endonuclease-like"/>
    <property type="match status" value="1"/>
</dbReference>
<dbReference type="Pfam" id="PF04471">
    <property type="entry name" value="Mrr_cat"/>
    <property type="match status" value="1"/>
</dbReference>
<dbReference type="EMBL" id="FPBK01000020">
    <property type="protein sequence ID" value="SFU75500.1"/>
    <property type="molecule type" value="Genomic_DNA"/>
</dbReference>
<proteinExistence type="predicted"/>
<protein>
    <submittedName>
        <fullName evidence="2">Restriction system protein</fullName>
    </submittedName>
</protein>
<reference evidence="2 3" key="1">
    <citation type="submission" date="2016-10" db="EMBL/GenBank/DDBJ databases">
        <authorList>
            <person name="de Groot N.N."/>
        </authorList>
    </citation>
    <scope>NUCLEOTIDE SEQUENCE [LARGE SCALE GENOMIC DNA]</scope>
    <source>
        <strain evidence="2 3">CGMCC 1.12333</strain>
    </source>
</reference>
<evidence type="ECO:0000313" key="3">
    <source>
        <dbReference type="Proteomes" id="UP000199138"/>
    </source>
</evidence>
<keyword evidence="3" id="KW-1185">Reference proteome</keyword>
<dbReference type="InterPro" id="IPR007560">
    <property type="entry name" value="Restrct_endonuc_IV_Mrr"/>
</dbReference>
<dbReference type="PANTHER" id="PTHR30015">
    <property type="entry name" value="MRR RESTRICTION SYSTEM PROTEIN"/>
    <property type="match status" value="1"/>
</dbReference>
<name>A0A1I7IRD1_9FLAO</name>
<dbReference type="GO" id="GO:0003677">
    <property type="term" value="F:DNA binding"/>
    <property type="evidence" value="ECO:0007669"/>
    <property type="project" value="InterPro"/>
</dbReference>
<gene>
    <name evidence="2" type="ORF">SAMN05216480_12017</name>
</gene>
<dbReference type="PANTHER" id="PTHR30015:SF7">
    <property type="entry name" value="TYPE IV METHYL-DIRECTED RESTRICTION ENZYME ECOKMRR"/>
    <property type="match status" value="1"/>
</dbReference>
<feature type="domain" description="Restriction endonuclease type IV Mrr" evidence="1">
    <location>
        <begin position="132"/>
        <end position="248"/>
    </location>
</feature>
<dbReference type="OrthoDB" id="9803736at2"/>
<organism evidence="2 3">
    <name type="scientific">Pustulibacterium marinum</name>
    <dbReference type="NCBI Taxonomy" id="1224947"/>
    <lineage>
        <taxon>Bacteria</taxon>
        <taxon>Pseudomonadati</taxon>
        <taxon>Bacteroidota</taxon>
        <taxon>Flavobacteriia</taxon>
        <taxon>Flavobacteriales</taxon>
        <taxon>Flavobacteriaceae</taxon>
        <taxon>Pustulibacterium</taxon>
    </lineage>
</organism>
<dbReference type="GO" id="GO:0015666">
    <property type="term" value="F:restriction endodeoxyribonuclease activity"/>
    <property type="evidence" value="ECO:0007669"/>
    <property type="project" value="TreeGrafter"/>
</dbReference>
<dbReference type="InterPro" id="IPR011856">
    <property type="entry name" value="tRNA_endonuc-like_dom_sf"/>
</dbReference>
<dbReference type="GO" id="GO:0009307">
    <property type="term" value="P:DNA restriction-modification system"/>
    <property type="evidence" value="ECO:0007669"/>
    <property type="project" value="InterPro"/>
</dbReference>
<accession>A0A1I7IRD1</accession>
<evidence type="ECO:0000259" key="1">
    <source>
        <dbReference type="Pfam" id="PF04471"/>
    </source>
</evidence>
<evidence type="ECO:0000313" key="2">
    <source>
        <dbReference type="EMBL" id="SFU75500.1"/>
    </source>
</evidence>
<sequence>MKKKTVYEVALGVLEKMGKPLSIKEIYDYIVLHDLYKFNAESPEDIVRVSVRSRSEGLDFPSARRTKYFQFLKNGTFWIKDIPIPGQTIREKKKDSISKQTKESLKHTVDDLKSIHSKHVEAFKAQILNQLMQIDPALFEVFARELLRVYGFKKVEVTNYVKDGGIDGFGQLKVGITHLNVAFQCKRWKNNSVSRTEIDKFRGAIQGDFEQGIIFTTSKFTKEALGATRKAGAVPIILIDGKSLVEIMIDKKFGIETETIPVYINALDNIFNNE</sequence>
<dbReference type="AlphaFoldDB" id="A0A1I7IRD1"/>
<dbReference type="InterPro" id="IPR011335">
    <property type="entry name" value="Restrct_endonuc-II-like"/>
</dbReference>